<keyword evidence="6" id="KW-0175">Coiled coil</keyword>
<keyword evidence="2" id="KW-0479">Metal-binding</keyword>
<dbReference type="InterPro" id="IPR058719">
    <property type="entry name" value="WHD_LYAR"/>
</dbReference>
<dbReference type="Pfam" id="PF25879">
    <property type="entry name" value="WHD_LYAR"/>
    <property type="match status" value="1"/>
</dbReference>
<dbReference type="InterPro" id="IPR014898">
    <property type="entry name" value="Znf_C2H2_LYAR"/>
</dbReference>
<dbReference type="AlphaFoldDB" id="A0A9N9WNJ2"/>
<dbReference type="FunFam" id="3.30.1490.490:FF:000001">
    <property type="entry name" value="cell growth-regulating nucleolar protein-like"/>
    <property type="match status" value="1"/>
</dbReference>
<dbReference type="SUPFAM" id="SSF57667">
    <property type="entry name" value="beta-beta-alpha zinc fingers"/>
    <property type="match status" value="2"/>
</dbReference>
<comment type="subcellular location">
    <subcellularLocation>
        <location evidence="1">Nucleus</location>
    </subcellularLocation>
</comment>
<name>A0A9N9WNJ2_9DIPT</name>
<evidence type="ECO:0000259" key="10">
    <source>
        <dbReference type="Pfam" id="PF08790"/>
    </source>
</evidence>
<evidence type="ECO:0000313" key="13">
    <source>
        <dbReference type="Proteomes" id="UP001153620"/>
    </source>
</evidence>
<dbReference type="InterPro" id="IPR036236">
    <property type="entry name" value="Znf_C2H2_sf"/>
</dbReference>
<evidence type="ECO:0000256" key="3">
    <source>
        <dbReference type="ARBA" id="ARBA00022737"/>
    </source>
</evidence>
<reference evidence="12" key="1">
    <citation type="submission" date="2022-01" db="EMBL/GenBank/DDBJ databases">
        <authorList>
            <person name="King R."/>
        </authorList>
    </citation>
    <scope>NUCLEOTIDE SEQUENCE</scope>
</reference>
<evidence type="ECO:0000256" key="1">
    <source>
        <dbReference type="ARBA" id="ARBA00004123"/>
    </source>
</evidence>
<dbReference type="PANTHER" id="PTHR13100:SF10">
    <property type="entry name" value="CELL GROWTH-REGULATING NUCLEOLAR PROTEIN"/>
    <property type="match status" value="1"/>
</dbReference>
<dbReference type="GO" id="GO:0003677">
    <property type="term" value="F:DNA binding"/>
    <property type="evidence" value="ECO:0007669"/>
    <property type="project" value="InterPro"/>
</dbReference>
<dbReference type="GO" id="GO:0006364">
    <property type="term" value="P:rRNA processing"/>
    <property type="evidence" value="ECO:0007669"/>
    <property type="project" value="TreeGrafter"/>
</dbReference>
<dbReference type="Pfam" id="PF08790">
    <property type="entry name" value="zf-LYAR"/>
    <property type="match status" value="1"/>
</dbReference>
<sequence>MVVFTCNHCGESLKKQVVDKHKFRCRKDISVSCMDCFKDFYGDEYNVHNTCITEAQRYSGKDYVPKANQNKGQKKQEAWVDVIRSIGEKNANLSQGVTNVLQTISSYDNIPRKKAKFLNFMKNSFKYFKYNELEEAWDLLKVALKENKPEPKPQNGTTNGNANKRKIEDEVQPEENGTKAKKKKVDDEVKAENGNTQEETAEKFNWTEVIRSILVNKNNEIKLSKLKKKVLNRYKKFSGSEISEKLESKFSKKLKKSKGFVVDNEKVKLIE</sequence>
<dbReference type="EMBL" id="OU895877">
    <property type="protein sequence ID" value="CAG9800195.1"/>
    <property type="molecule type" value="Genomic_DNA"/>
</dbReference>
<evidence type="ECO:0000256" key="7">
    <source>
        <dbReference type="ARBA" id="ARBA00023242"/>
    </source>
</evidence>
<dbReference type="PROSITE" id="PS51804">
    <property type="entry name" value="ZF_C2HC_LYAR"/>
    <property type="match status" value="1"/>
</dbReference>
<keyword evidence="13" id="KW-1185">Reference proteome</keyword>
<dbReference type="FunFam" id="1.10.10.2100:FF:000002">
    <property type="entry name" value="cell growth-regulating nucleolar protein-like"/>
    <property type="match status" value="1"/>
</dbReference>
<dbReference type="InterPro" id="IPR039999">
    <property type="entry name" value="LYAR"/>
</dbReference>
<evidence type="ECO:0000256" key="9">
    <source>
        <dbReference type="SAM" id="MobiDB-lite"/>
    </source>
</evidence>
<protein>
    <recommendedName>
        <fullName evidence="14">Cell growth-regulating nucleolar protein</fullName>
    </recommendedName>
</protein>
<dbReference type="Gene3D" id="1.10.10.2100">
    <property type="match status" value="1"/>
</dbReference>
<accession>A0A9N9WNJ2</accession>
<evidence type="ECO:0000256" key="6">
    <source>
        <dbReference type="ARBA" id="ARBA00023054"/>
    </source>
</evidence>
<dbReference type="GO" id="GO:0008270">
    <property type="term" value="F:zinc ion binding"/>
    <property type="evidence" value="ECO:0007669"/>
    <property type="project" value="UniProtKB-KW"/>
</dbReference>
<evidence type="ECO:0000256" key="4">
    <source>
        <dbReference type="ARBA" id="ARBA00022771"/>
    </source>
</evidence>
<dbReference type="GO" id="GO:0005730">
    <property type="term" value="C:nucleolus"/>
    <property type="evidence" value="ECO:0007669"/>
    <property type="project" value="TreeGrafter"/>
</dbReference>
<reference evidence="12" key="2">
    <citation type="submission" date="2022-10" db="EMBL/GenBank/DDBJ databases">
        <authorList>
            <consortium name="ENA_rothamsted_submissions"/>
            <consortium name="culmorum"/>
            <person name="King R."/>
        </authorList>
    </citation>
    <scope>NUCLEOTIDE SEQUENCE</scope>
</reference>
<evidence type="ECO:0000259" key="11">
    <source>
        <dbReference type="Pfam" id="PF25879"/>
    </source>
</evidence>
<gene>
    <name evidence="12" type="ORF">CHIRRI_LOCUS3145</name>
</gene>
<dbReference type="PANTHER" id="PTHR13100">
    <property type="entry name" value="CELL GROWTH-REGULATING NUCLEOLAR PROTEIN LYAR"/>
    <property type="match status" value="1"/>
</dbReference>
<organism evidence="12 13">
    <name type="scientific">Chironomus riparius</name>
    <dbReference type="NCBI Taxonomy" id="315576"/>
    <lineage>
        <taxon>Eukaryota</taxon>
        <taxon>Metazoa</taxon>
        <taxon>Ecdysozoa</taxon>
        <taxon>Arthropoda</taxon>
        <taxon>Hexapoda</taxon>
        <taxon>Insecta</taxon>
        <taxon>Pterygota</taxon>
        <taxon>Neoptera</taxon>
        <taxon>Endopterygota</taxon>
        <taxon>Diptera</taxon>
        <taxon>Nematocera</taxon>
        <taxon>Chironomoidea</taxon>
        <taxon>Chironomidae</taxon>
        <taxon>Chironominae</taxon>
        <taxon>Chironomus</taxon>
    </lineage>
</organism>
<dbReference type="GO" id="GO:0000122">
    <property type="term" value="P:negative regulation of transcription by RNA polymerase II"/>
    <property type="evidence" value="ECO:0007669"/>
    <property type="project" value="UniProtKB-ARBA"/>
</dbReference>
<dbReference type="Proteomes" id="UP001153620">
    <property type="component" value="Chromosome 1"/>
</dbReference>
<evidence type="ECO:0000256" key="2">
    <source>
        <dbReference type="ARBA" id="ARBA00022723"/>
    </source>
</evidence>
<dbReference type="Gene3D" id="3.30.1490.490">
    <property type="match status" value="1"/>
</dbReference>
<keyword evidence="5" id="KW-0862">Zinc</keyword>
<keyword evidence="3" id="KW-0677">Repeat</keyword>
<evidence type="ECO:0000256" key="8">
    <source>
        <dbReference type="PROSITE-ProRule" id="PRU01145"/>
    </source>
</evidence>
<proteinExistence type="predicted"/>
<feature type="domain" description="Zinc finger C2H2 LYAR-type" evidence="10">
    <location>
        <begin position="31"/>
        <end position="58"/>
    </location>
</feature>
<evidence type="ECO:0000313" key="12">
    <source>
        <dbReference type="EMBL" id="CAG9800195.1"/>
    </source>
</evidence>
<keyword evidence="4 8" id="KW-0863">Zinc-finger</keyword>
<evidence type="ECO:0000256" key="5">
    <source>
        <dbReference type="ARBA" id="ARBA00022833"/>
    </source>
</evidence>
<feature type="region of interest" description="Disordered" evidence="9">
    <location>
        <begin position="147"/>
        <end position="197"/>
    </location>
</feature>
<keyword evidence="7" id="KW-0539">Nucleus</keyword>
<evidence type="ECO:0008006" key="14">
    <source>
        <dbReference type="Google" id="ProtNLM"/>
    </source>
</evidence>
<dbReference type="OrthoDB" id="21474at2759"/>
<feature type="domain" description="Cell growth-regulating nucleolar protein-like winged helix" evidence="11">
    <location>
        <begin position="202"/>
        <end position="270"/>
    </location>
</feature>